<evidence type="ECO:0000313" key="4">
    <source>
        <dbReference type="EMBL" id="PYI37339.1"/>
    </source>
</evidence>
<feature type="domain" description="Transglutaminase-like" evidence="3">
    <location>
        <begin position="508"/>
        <end position="587"/>
    </location>
</feature>
<feature type="transmembrane region" description="Helical" evidence="2">
    <location>
        <begin position="46"/>
        <end position="66"/>
    </location>
</feature>
<dbReference type="Gene3D" id="3.10.620.30">
    <property type="match status" value="1"/>
</dbReference>
<organism evidence="4 5">
    <name type="scientific">Arthrobacter psychrolactophilus</name>
    <dbReference type="NCBI Taxonomy" id="92442"/>
    <lineage>
        <taxon>Bacteria</taxon>
        <taxon>Bacillati</taxon>
        <taxon>Actinomycetota</taxon>
        <taxon>Actinomycetes</taxon>
        <taxon>Micrococcales</taxon>
        <taxon>Micrococcaceae</taxon>
        <taxon>Arthrobacter</taxon>
    </lineage>
</organism>
<dbReference type="Pfam" id="PF13559">
    <property type="entry name" value="DUF4129"/>
    <property type="match status" value="1"/>
</dbReference>
<name>A0A2V5IL06_9MICC</name>
<feature type="transmembrane region" description="Helical" evidence="2">
    <location>
        <begin position="206"/>
        <end position="229"/>
    </location>
</feature>
<dbReference type="InterPro" id="IPR038765">
    <property type="entry name" value="Papain-like_cys_pep_sf"/>
</dbReference>
<dbReference type="PANTHER" id="PTHR42736:SF1">
    <property type="entry name" value="PROTEIN-GLUTAMINE GAMMA-GLUTAMYLTRANSFERASE"/>
    <property type="match status" value="1"/>
</dbReference>
<dbReference type="EMBL" id="QJVC01000024">
    <property type="protein sequence ID" value="PYI37339.1"/>
    <property type="molecule type" value="Genomic_DNA"/>
</dbReference>
<feature type="transmembrane region" description="Helical" evidence="2">
    <location>
        <begin position="157"/>
        <end position="174"/>
    </location>
</feature>
<proteinExistence type="predicted"/>
<dbReference type="SMART" id="SM00460">
    <property type="entry name" value="TGc"/>
    <property type="match status" value="1"/>
</dbReference>
<keyword evidence="5" id="KW-1185">Reference proteome</keyword>
<dbReference type="OrthoDB" id="9804023at2"/>
<dbReference type="SUPFAM" id="SSF54001">
    <property type="entry name" value="Cysteine proteinases"/>
    <property type="match status" value="1"/>
</dbReference>
<dbReference type="InterPro" id="IPR025403">
    <property type="entry name" value="TgpA-like_C"/>
</dbReference>
<feature type="compositionally biased region" description="Low complexity" evidence="1">
    <location>
        <begin position="616"/>
        <end position="631"/>
    </location>
</feature>
<dbReference type="Proteomes" id="UP000247980">
    <property type="component" value="Unassembled WGS sequence"/>
</dbReference>
<feature type="transmembrane region" description="Helical" evidence="2">
    <location>
        <begin position="181"/>
        <end position="200"/>
    </location>
</feature>
<dbReference type="InterPro" id="IPR002931">
    <property type="entry name" value="Transglutaminase-like"/>
</dbReference>
<reference evidence="4 5" key="1">
    <citation type="submission" date="2018-05" db="EMBL/GenBank/DDBJ databases">
        <title>Genetic diversity of glacier-inhabiting Cryobacterium bacteria in China and description of Cryobacterium mengkeensis sp. nov. and Arthrobacter glacialis sp. nov.</title>
        <authorList>
            <person name="Liu Q."/>
            <person name="Xin Y.-H."/>
        </authorList>
    </citation>
    <scope>NUCLEOTIDE SEQUENCE [LARGE SCALE GENOMIC DNA]</scope>
    <source>
        <strain evidence="4 5">B7</strain>
    </source>
</reference>
<protein>
    <submittedName>
        <fullName evidence="4">Transglutaminase</fullName>
    </submittedName>
</protein>
<feature type="transmembrane region" description="Helical" evidence="2">
    <location>
        <begin position="249"/>
        <end position="270"/>
    </location>
</feature>
<evidence type="ECO:0000256" key="2">
    <source>
        <dbReference type="SAM" id="Phobius"/>
    </source>
</evidence>
<keyword evidence="2" id="KW-0472">Membrane</keyword>
<keyword evidence="2" id="KW-0812">Transmembrane</keyword>
<dbReference type="Pfam" id="PF11992">
    <property type="entry name" value="TgpA_N"/>
    <property type="match status" value="1"/>
</dbReference>
<feature type="transmembrane region" description="Helical" evidence="2">
    <location>
        <begin position="72"/>
        <end position="90"/>
    </location>
</feature>
<keyword evidence="2" id="KW-1133">Transmembrane helix</keyword>
<gene>
    <name evidence="4" type="ORF">CVS30_16125</name>
</gene>
<feature type="transmembrane region" description="Helical" evidence="2">
    <location>
        <begin position="102"/>
        <end position="126"/>
    </location>
</feature>
<evidence type="ECO:0000256" key="1">
    <source>
        <dbReference type="SAM" id="MobiDB-lite"/>
    </source>
</evidence>
<dbReference type="PANTHER" id="PTHR42736">
    <property type="entry name" value="PROTEIN-GLUTAMINE GAMMA-GLUTAMYLTRANSFERASE"/>
    <property type="match status" value="1"/>
</dbReference>
<sequence>MARHRAHPGHGARASLAAIVPAVRNLGTAYMSRGIFATPRTGPARWVLAVAILAAVMGASLSLGGVLTDFGWWPRAVVVVSGTLLLPTLLRRYPALDAYAPLGALAGWLLSLTFVFFPGSSLLGFIPTLATVDAALAMASEASTTIMSSNTPVTSTVPLFFLVCAGLGFVALLIDTAAITVAMPAASALGLIMVMLPPAFTTKGGIGTMGFIGAAAGFLLILGCCQWYAPEGKVRATGVRFSSGTLSRASLLGAAVVLVMAFAPTIIPGFTEGSFPQGSRLDQSGTGTRLDPMISLGNDLRSQSTEVNLTYLSTTAQPQYLRLSTLENFTGKSWQPSDIPDSLPSGTTNLVPAAGPSPTVTTAETLTMVTIEALRSEWLPAPLSPSKVENLSGQWRWNPATQTIKGRFISTLGQSYLVRSETPVLSQASLEAASGDPSGVDPVFRQLPNDVPALVKDTALSVVGTETDAFAKAVALQNYLLSSEFRYDLNTPASAGYDGSGMEVLEAFLTKKSGYCVHFSAAMAVMAREVGLASRIAVGYAPGTRTTAVGEIEGRQLRGYEATGQDAHAWPEIYFEGLGWVPFEPTPSRGSVPDYTQEESTSVPTADATAGPNDVPTATATATATPSTAAPLAGGEQATSQLGPVLKSSAIIVLLLLLASVPAALRLLVRRRRLARVRGGTGADPQPGDDARAPEVLAWREMLATAADYGCPIDPALTPARQVAGVAERLGGTTSPALALLLDSYEQRVFGPPTPSPAGREDLVDAVESVTARLRSRATTWGRFRARALPASLISRP</sequence>
<feature type="region of interest" description="Disordered" evidence="1">
    <location>
        <begin position="589"/>
        <end position="635"/>
    </location>
</feature>
<evidence type="ECO:0000259" key="3">
    <source>
        <dbReference type="SMART" id="SM00460"/>
    </source>
</evidence>
<evidence type="ECO:0000313" key="5">
    <source>
        <dbReference type="Proteomes" id="UP000247980"/>
    </source>
</evidence>
<dbReference type="AlphaFoldDB" id="A0A2V5IL06"/>
<accession>A0A2V5IL06</accession>
<feature type="transmembrane region" description="Helical" evidence="2">
    <location>
        <begin position="650"/>
        <end position="669"/>
    </location>
</feature>
<dbReference type="Pfam" id="PF01841">
    <property type="entry name" value="Transglut_core"/>
    <property type="match status" value="1"/>
</dbReference>
<comment type="caution">
    <text evidence="4">The sequence shown here is derived from an EMBL/GenBank/DDBJ whole genome shotgun (WGS) entry which is preliminary data.</text>
</comment>
<dbReference type="InterPro" id="IPR052901">
    <property type="entry name" value="Bact_TGase-like"/>
</dbReference>
<dbReference type="InterPro" id="IPR021878">
    <property type="entry name" value="TgpA_N"/>
</dbReference>